<comment type="caution">
    <text evidence="2">The sequence shown here is derived from an EMBL/GenBank/DDBJ whole genome shotgun (WGS) entry which is preliminary data.</text>
</comment>
<keyword evidence="3" id="KW-1185">Reference proteome</keyword>
<feature type="domain" description="Peptidase M16 C-terminal" evidence="1">
    <location>
        <begin position="183"/>
        <end position="358"/>
    </location>
</feature>
<protein>
    <submittedName>
        <fullName evidence="2">Insulinase family protein</fullName>
    </submittedName>
</protein>
<sequence length="424" mass="47116">MHSTKRFLLKRGLGLTCVTNTQCKTSCLSAMFQLPLNSEGRSLSALLPYVLRVSCRDFPGQQAVAAQLDELYGARVEPIIRKRGEAQLIGFAADVIDEHFAMRGDTDLFANTAQMMARILLHPGEFTAENVAREAAQLCARIAALPDDKRTWAVRRMYQYLCDEEAFRLVELGDIEEIRRAAPEQLAEQYQKILQTAPLELFYCGSLDADQAAQQLAQAFAERPEIDQLITPKTQVLRVPKHEQLRYITEEEPVAQGKLTIGLRTGITAKDPEYPAMIVFNSCFGGSTASRLFCHVREKMSLCYYASSQTEKTKGVMAVTSGIENDSEEQARTEILRQLVDIQAGGLTQEEVDNAKRSICASLHTMFDSPFALENFYQTQALLGITETLEQLIARIEAVTIEQVTAAANKAVPDTVYFLKGVGA</sequence>
<dbReference type="Proteomes" id="UP000783588">
    <property type="component" value="Unassembled WGS sequence"/>
</dbReference>
<dbReference type="EMBL" id="JAHLQI010000004">
    <property type="protein sequence ID" value="MBU5490811.1"/>
    <property type="molecule type" value="Genomic_DNA"/>
</dbReference>
<gene>
    <name evidence="2" type="ORF">KQI75_09325</name>
</gene>
<dbReference type="PANTHER" id="PTHR11851:SF186">
    <property type="entry name" value="INACTIVE METALLOPROTEASE YMFF-RELATED"/>
    <property type="match status" value="1"/>
</dbReference>
<accession>A0ABS6EUI3</accession>
<dbReference type="PANTHER" id="PTHR11851">
    <property type="entry name" value="METALLOPROTEASE"/>
    <property type="match status" value="1"/>
</dbReference>
<dbReference type="NCBIfam" id="NF047422">
    <property type="entry name" value="YfmF_fam"/>
    <property type="match status" value="1"/>
</dbReference>
<dbReference type="RefSeq" id="WP_216470503.1">
    <property type="nucleotide sequence ID" value="NZ_JAHLQI010000004.1"/>
</dbReference>
<evidence type="ECO:0000313" key="2">
    <source>
        <dbReference type="EMBL" id="MBU5490811.1"/>
    </source>
</evidence>
<reference evidence="2 3" key="1">
    <citation type="submission" date="2021-06" db="EMBL/GenBank/DDBJ databases">
        <authorList>
            <person name="Sun Q."/>
            <person name="Li D."/>
        </authorList>
    </citation>
    <scope>NUCLEOTIDE SEQUENCE [LARGE SCALE GENOMIC DNA]</scope>
    <source>
        <strain evidence="2 3">MSJd-7</strain>
    </source>
</reference>
<evidence type="ECO:0000259" key="1">
    <source>
        <dbReference type="Pfam" id="PF05193"/>
    </source>
</evidence>
<proteinExistence type="predicted"/>
<organism evidence="2 3">
    <name type="scientific">Butyricicoccus intestinisimiae</name>
    <dbReference type="NCBI Taxonomy" id="2841509"/>
    <lineage>
        <taxon>Bacteria</taxon>
        <taxon>Bacillati</taxon>
        <taxon>Bacillota</taxon>
        <taxon>Clostridia</taxon>
        <taxon>Eubacteriales</taxon>
        <taxon>Butyricicoccaceae</taxon>
        <taxon>Butyricicoccus</taxon>
    </lineage>
</organism>
<evidence type="ECO:0000313" key="3">
    <source>
        <dbReference type="Proteomes" id="UP000783588"/>
    </source>
</evidence>
<name>A0ABS6EUI3_9FIRM</name>
<dbReference type="InterPro" id="IPR050361">
    <property type="entry name" value="MPP/UQCRC_Complex"/>
</dbReference>
<dbReference type="InterPro" id="IPR007863">
    <property type="entry name" value="Peptidase_M16_C"/>
</dbReference>
<dbReference type="Pfam" id="PF05193">
    <property type="entry name" value="Peptidase_M16_C"/>
    <property type="match status" value="1"/>
</dbReference>